<gene>
    <name evidence="1" type="ORF">DUNSADRAFT_14360</name>
</gene>
<dbReference type="Proteomes" id="UP000815325">
    <property type="component" value="Unassembled WGS sequence"/>
</dbReference>
<organism evidence="1 2">
    <name type="scientific">Dunaliella salina</name>
    <name type="common">Green alga</name>
    <name type="synonym">Protococcus salinus</name>
    <dbReference type="NCBI Taxonomy" id="3046"/>
    <lineage>
        <taxon>Eukaryota</taxon>
        <taxon>Viridiplantae</taxon>
        <taxon>Chlorophyta</taxon>
        <taxon>core chlorophytes</taxon>
        <taxon>Chlorophyceae</taxon>
        <taxon>CS clade</taxon>
        <taxon>Chlamydomonadales</taxon>
        <taxon>Dunaliellaceae</taxon>
        <taxon>Dunaliella</taxon>
    </lineage>
</organism>
<evidence type="ECO:0000313" key="2">
    <source>
        <dbReference type="Proteomes" id="UP000815325"/>
    </source>
</evidence>
<keyword evidence="2" id="KW-1185">Reference proteome</keyword>
<evidence type="ECO:0008006" key="3">
    <source>
        <dbReference type="Google" id="ProtNLM"/>
    </source>
</evidence>
<proteinExistence type="predicted"/>
<dbReference type="EMBL" id="MU070030">
    <property type="protein sequence ID" value="KAF5830553.1"/>
    <property type="molecule type" value="Genomic_DNA"/>
</dbReference>
<comment type="caution">
    <text evidence="1">The sequence shown here is derived from an EMBL/GenBank/DDBJ whole genome shotgun (WGS) entry which is preliminary data.</text>
</comment>
<name>A0ABQ7G7H2_DUNSA</name>
<reference evidence="1" key="1">
    <citation type="submission" date="2017-08" db="EMBL/GenBank/DDBJ databases">
        <authorList>
            <person name="Polle J.E."/>
            <person name="Barry K."/>
            <person name="Cushman J."/>
            <person name="Schmutz J."/>
            <person name="Tran D."/>
            <person name="Hathwaick L.T."/>
            <person name="Yim W.C."/>
            <person name="Jenkins J."/>
            <person name="Mckie-Krisberg Z.M."/>
            <person name="Prochnik S."/>
            <person name="Lindquist E."/>
            <person name="Dockter R.B."/>
            <person name="Adam C."/>
            <person name="Molina H."/>
            <person name="Bunkerborg J."/>
            <person name="Jin E."/>
            <person name="Buchheim M."/>
            <person name="Magnuson J."/>
        </authorList>
    </citation>
    <scope>NUCLEOTIDE SEQUENCE</scope>
    <source>
        <strain evidence="1">CCAP 19/18</strain>
    </source>
</reference>
<sequence length="127" mass="13264">MDVAFDWRIRVQPPLVLQNTLPVGAQYVVWERPSAGGSISVGTGSGGSGRLGSSGGGVLRACAWGRMSAWGSAHVYTADMRQQVYLSFWPDGCAFAEAEPVLISEGCIGSRGTPGVSSDFVGNNTPN</sequence>
<evidence type="ECO:0000313" key="1">
    <source>
        <dbReference type="EMBL" id="KAF5830553.1"/>
    </source>
</evidence>
<protein>
    <recommendedName>
        <fullName evidence="3">Encoded protein</fullName>
    </recommendedName>
</protein>
<accession>A0ABQ7G7H2</accession>